<evidence type="ECO:0000313" key="1">
    <source>
        <dbReference type="EMBL" id="KAK3080614.1"/>
    </source>
</evidence>
<sequence length="282" mass="31533">DKFFADTVKDGGTLGSSVRSLQVYLNPTKAAFERMVRFALEMKWSGYAKEVESQFDSSAVINRSSIVTLFTRLDVKCSMLFTGDAYDRECDIRSTLAAWDYDMPDLSLHSRRRLQVPHHGSEATSEASFYETVVAEVYLISGNVTVHGHPAWDCLQAIVANFKGKTRPNRKPFLIFLSDPSADVDAPMVNDNTQIRNKSEVRRLLTSAQKPSAIPPDPTTALDPQKYYYEIWRLAKRANATDGAFGTLSFGYKSGTDPVELVVGMNTDNTKRRVQWTKLGPA</sequence>
<dbReference type="EMBL" id="JAWDJW010000479">
    <property type="protein sequence ID" value="KAK3080614.1"/>
    <property type="molecule type" value="Genomic_DNA"/>
</dbReference>
<proteinExistence type="predicted"/>
<evidence type="ECO:0000313" key="2">
    <source>
        <dbReference type="Proteomes" id="UP001186974"/>
    </source>
</evidence>
<organism evidence="1 2">
    <name type="scientific">Coniosporium uncinatum</name>
    <dbReference type="NCBI Taxonomy" id="93489"/>
    <lineage>
        <taxon>Eukaryota</taxon>
        <taxon>Fungi</taxon>
        <taxon>Dikarya</taxon>
        <taxon>Ascomycota</taxon>
        <taxon>Pezizomycotina</taxon>
        <taxon>Dothideomycetes</taxon>
        <taxon>Dothideomycetes incertae sedis</taxon>
        <taxon>Coniosporium</taxon>
    </lineage>
</organism>
<dbReference type="Proteomes" id="UP001186974">
    <property type="component" value="Unassembled WGS sequence"/>
</dbReference>
<reference evidence="1" key="1">
    <citation type="submission" date="2024-09" db="EMBL/GenBank/DDBJ databases">
        <title>Black Yeasts Isolated from many extreme environments.</title>
        <authorList>
            <person name="Coleine C."/>
            <person name="Stajich J.E."/>
            <person name="Selbmann L."/>
        </authorList>
    </citation>
    <scope>NUCLEOTIDE SEQUENCE</scope>
    <source>
        <strain evidence="1">CCFEE 5737</strain>
    </source>
</reference>
<accession>A0ACC3DV78</accession>
<feature type="non-terminal residue" evidence="1">
    <location>
        <position position="1"/>
    </location>
</feature>
<protein>
    <submittedName>
        <fullName evidence="1">Uncharacterized protein</fullName>
    </submittedName>
</protein>
<gene>
    <name evidence="1" type="ORF">LTS18_014761</name>
</gene>
<keyword evidence="2" id="KW-1185">Reference proteome</keyword>
<comment type="caution">
    <text evidence="1">The sequence shown here is derived from an EMBL/GenBank/DDBJ whole genome shotgun (WGS) entry which is preliminary data.</text>
</comment>
<name>A0ACC3DV78_9PEZI</name>